<dbReference type="AlphaFoldDB" id="A0A918TLQ4"/>
<dbReference type="GO" id="GO:0004519">
    <property type="term" value="F:endonuclease activity"/>
    <property type="evidence" value="ECO:0007669"/>
    <property type="project" value="UniProtKB-KW"/>
</dbReference>
<accession>A0A918TLQ4</accession>
<evidence type="ECO:0000313" key="2">
    <source>
        <dbReference type="Proteomes" id="UP000644507"/>
    </source>
</evidence>
<keyword evidence="1" id="KW-0255">Endonuclease</keyword>
<reference evidence="1" key="1">
    <citation type="journal article" date="2014" name="Int. J. Syst. Evol. Microbiol.">
        <title>Complete genome sequence of Corynebacterium casei LMG S-19264T (=DSM 44701T), isolated from a smear-ripened cheese.</title>
        <authorList>
            <consortium name="US DOE Joint Genome Institute (JGI-PGF)"/>
            <person name="Walter F."/>
            <person name="Albersmeier A."/>
            <person name="Kalinowski J."/>
            <person name="Ruckert C."/>
        </authorList>
    </citation>
    <scope>NUCLEOTIDE SEQUENCE</scope>
    <source>
        <strain evidence="1">KCTC 12988</strain>
    </source>
</reference>
<name>A0A918TLQ4_9BACT</name>
<keyword evidence="1" id="KW-0540">Nuclease</keyword>
<dbReference type="EMBL" id="BMXI01000006">
    <property type="protein sequence ID" value="GHC51533.1"/>
    <property type="molecule type" value="Genomic_DNA"/>
</dbReference>
<comment type="caution">
    <text evidence="1">The sequence shown here is derived from an EMBL/GenBank/DDBJ whole genome shotgun (WGS) entry which is preliminary data.</text>
</comment>
<sequence length="249" mass="27765">MSKLAVALAIISLLFGGMVGYSLAYSRIYQDLKAQRQVAPPAPVEKKTPPLPTGTSPFAQVIEQASGQRVLPLDSVCEPVLDAIAQAADSTMQKLNEPTSPLIGLRRINEASRFFEDSLLELLDSHPDLRCQIPLTQEGNAQRSGYPDLMLTHEPTGRVYYLDPKLYEASSQESSLRTFYFTPRSKTSKILKNGHHLLIGFAHDGKDGQWQFQSWRLVDLSQISLTLKSEYNASNKELYQEGQVVRKSP</sequence>
<organism evidence="1 2">
    <name type="scientific">Roseibacillus persicicus</name>
    <dbReference type="NCBI Taxonomy" id="454148"/>
    <lineage>
        <taxon>Bacteria</taxon>
        <taxon>Pseudomonadati</taxon>
        <taxon>Verrucomicrobiota</taxon>
        <taxon>Verrucomicrobiia</taxon>
        <taxon>Verrucomicrobiales</taxon>
        <taxon>Verrucomicrobiaceae</taxon>
        <taxon>Roseibacillus</taxon>
    </lineage>
</organism>
<dbReference type="Proteomes" id="UP000644507">
    <property type="component" value="Unassembled WGS sequence"/>
</dbReference>
<gene>
    <name evidence="1" type="ORF">GCM10007100_17220</name>
</gene>
<keyword evidence="2" id="KW-1185">Reference proteome</keyword>
<protein>
    <submittedName>
        <fullName evidence="1">Type II restriction endonuclease MjaV</fullName>
    </submittedName>
</protein>
<proteinExistence type="predicted"/>
<reference evidence="1" key="2">
    <citation type="submission" date="2020-09" db="EMBL/GenBank/DDBJ databases">
        <authorList>
            <person name="Sun Q."/>
            <person name="Kim S."/>
        </authorList>
    </citation>
    <scope>NUCLEOTIDE SEQUENCE</scope>
    <source>
        <strain evidence="1">KCTC 12988</strain>
    </source>
</reference>
<evidence type="ECO:0000313" key="1">
    <source>
        <dbReference type="EMBL" id="GHC51533.1"/>
    </source>
</evidence>
<keyword evidence="1" id="KW-0378">Hydrolase</keyword>
<dbReference type="RefSeq" id="WP_189569525.1">
    <property type="nucleotide sequence ID" value="NZ_BMXI01000006.1"/>
</dbReference>